<evidence type="ECO:0000313" key="1">
    <source>
        <dbReference type="EMBL" id="RPA82879.1"/>
    </source>
</evidence>
<gene>
    <name evidence="1" type="ORF">BJ508DRAFT_305180</name>
</gene>
<dbReference type="AlphaFoldDB" id="A0A3N4I9Y5"/>
<sequence length="227" mass="25869">MTSNRDRSRQCRTVEQRAGWATCRRRHLRTETFIHTHKAVMRSVTSDVGLRHSSENLNHIITADMIMSVKRRAYGDVRSVVHQPAHEMILRARNKQPPLIVSEPMVAQEQLSSRSPICGAFERQCIVDPTTSYLRSERSSKIHAQLKLLVESLSSLQLAESSVPTCLSVVWKQSRALAIPKVQNMHKNSRNQWSQAHNKTSDIENLAIGKQQEYDLYSVLGGHHRSI</sequence>
<organism evidence="1 2">
    <name type="scientific">Ascobolus immersus RN42</name>
    <dbReference type="NCBI Taxonomy" id="1160509"/>
    <lineage>
        <taxon>Eukaryota</taxon>
        <taxon>Fungi</taxon>
        <taxon>Dikarya</taxon>
        <taxon>Ascomycota</taxon>
        <taxon>Pezizomycotina</taxon>
        <taxon>Pezizomycetes</taxon>
        <taxon>Pezizales</taxon>
        <taxon>Ascobolaceae</taxon>
        <taxon>Ascobolus</taxon>
    </lineage>
</organism>
<reference evidence="1 2" key="1">
    <citation type="journal article" date="2018" name="Nat. Ecol. Evol.">
        <title>Pezizomycetes genomes reveal the molecular basis of ectomycorrhizal truffle lifestyle.</title>
        <authorList>
            <person name="Murat C."/>
            <person name="Payen T."/>
            <person name="Noel B."/>
            <person name="Kuo A."/>
            <person name="Morin E."/>
            <person name="Chen J."/>
            <person name="Kohler A."/>
            <person name="Krizsan K."/>
            <person name="Balestrini R."/>
            <person name="Da Silva C."/>
            <person name="Montanini B."/>
            <person name="Hainaut M."/>
            <person name="Levati E."/>
            <person name="Barry K.W."/>
            <person name="Belfiori B."/>
            <person name="Cichocki N."/>
            <person name="Clum A."/>
            <person name="Dockter R.B."/>
            <person name="Fauchery L."/>
            <person name="Guy J."/>
            <person name="Iotti M."/>
            <person name="Le Tacon F."/>
            <person name="Lindquist E.A."/>
            <person name="Lipzen A."/>
            <person name="Malagnac F."/>
            <person name="Mello A."/>
            <person name="Molinier V."/>
            <person name="Miyauchi S."/>
            <person name="Poulain J."/>
            <person name="Riccioni C."/>
            <person name="Rubini A."/>
            <person name="Sitrit Y."/>
            <person name="Splivallo R."/>
            <person name="Traeger S."/>
            <person name="Wang M."/>
            <person name="Zifcakova L."/>
            <person name="Wipf D."/>
            <person name="Zambonelli A."/>
            <person name="Paolocci F."/>
            <person name="Nowrousian M."/>
            <person name="Ottonello S."/>
            <person name="Baldrian P."/>
            <person name="Spatafora J.W."/>
            <person name="Henrissat B."/>
            <person name="Nagy L.G."/>
            <person name="Aury J.M."/>
            <person name="Wincker P."/>
            <person name="Grigoriev I.V."/>
            <person name="Bonfante P."/>
            <person name="Martin F.M."/>
        </authorList>
    </citation>
    <scope>NUCLEOTIDE SEQUENCE [LARGE SCALE GENOMIC DNA]</scope>
    <source>
        <strain evidence="1 2">RN42</strain>
    </source>
</reference>
<name>A0A3N4I9Y5_ASCIM</name>
<keyword evidence="2" id="KW-1185">Reference proteome</keyword>
<dbReference type="EMBL" id="ML119668">
    <property type="protein sequence ID" value="RPA82879.1"/>
    <property type="molecule type" value="Genomic_DNA"/>
</dbReference>
<evidence type="ECO:0000313" key="2">
    <source>
        <dbReference type="Proteomes" id="UP000275078"/>
    </source>
</evidence>
<protein>
    <submittedName>
        <fullName evidence="1">Uncharacterized protein</fullName>
    </submittedName>
</protein>
<proteinExistence type="predicted"/>
<accession>A0A3N4I9Y5</accession>
<dbReference type="Proteomes" id="UP000275078">
    <property type="component" value="Unassembled WGS sequence"/>
</dbReference>